<evidence type="ECO:0000256" key="3">
    <source>
        <dbReference type="ARBA" id="ARBA00022448"/>
    </source>
</evidence>
<dbReference type="GO" id="GO:0015113">
    <property type="term" value="F:nitrite transmembrane transporter activity"/>
    <property type="evidence" value="ECO:0007669"/>
    <property type="project" value="InterPro"/>
</dbReference>
<feature type="compositionally biased region" description="Acidic residues" evidence="9">
    <location>
        <begin position="251"/>
        <end position="260"/>
    </location>
</feature>
<feature type="transmembrane region" description="Helical" evidence="8">
    <location>
        <begin position="193"/>
        <end position="215"/>
    </location>
</feature>
<dbReference type="GO" id="GO:0005886">
    <property type="term" value="C:plasma membrane"/>
    <property type="evidence" value="ECO:0007669"/>
    <property type="project" value="UniProtKB-SubCell"/>
</dbReference>
<evidence type="ECO:0000259" key="10">
    <source>
        <dbReference type="PROSITE" id="PS50850"/>
    </source>
</evidence>
<evidence type="ECO:0000313" key="11">
    <source>
        <dbReference type="EMBL" id="KAF9536931.1"/>
    </source>
</evidence>
<dbReference type="GO" id="GO:0042128">
    <property type="term" value="P:nitrate assimilation"/>
    <property type="evidence" value="ECO:0007669"/>
    <property type="project" value="UniProtKB-UniRule"/>
</dbReference>
<accession>A0A9P6EWC8</accession>
<keyword evidence="3 8" id="KW-0813">Transport</keyword>
<feature type="transmembrane region" description="Helical" evidence="8">
    <location>
        <begin position="461"/>
        <end position="478"/>
    </location>
</feature>
<dbReference type="PANTHER" id="PTHR23515">
    <property type="entry name" value="HIGH-AFFINITY NITRATE TRANSPORTER 2.3"/>
    <property type="match status" value="1"/>
</dbReference>
<dbReference type="InterPro" id="IPR011701">
    <property type="entry name" value="MFS"/>
</dbReference>
<evidence type="ECO:0000256" key="4">
    <source>
        <dbReference type="ARBA" id="ARBA00022692"/>
    </source>
</evidence>
<sequence>MTLATKIFPKHIIVDEDGKATNIKLFSFARPHMRAMHLSWMSFFIAFIGWFAIPPLMPTIKADLKLTPSQISDANLTSVSATILARLTIGPMCDRYGPRKAMAGLLIIGSITIGLAGLASDANGLIITRFFIGIVGATFVPCQYWASRMFSYDIVGTANAICGGFGNMGAGVSYFLIPLIYNAINLVLPPHQAWRVTFVVPACLCILMAVADYFLGDDGPGDEWKNRDSSPELHDADVEKHGLPRTASDCDSLEIGDSDDEKPTGQKETSTKAVIIPGLVGQPSVVVDLLSQLKNPAVLILMIQYGCSFGVELAVDNMIGEFFHTHFGLSQTTSGMLGSIFGLMNFFSRASGGMLADYVNTLIGEGIQGRMLVHFIAFFLQGAFLIGFSFALGALSSSIVVLILFSYCVQAGCGTTFSIVPFANPKSMGTVYGLVGAGGSIGSIIFNYIFKVYGVNYADAFRVIGYAALTAAMCTLLLKIQGRMLLGLLFKKLNP</sequence>
<feature type="transmembrane region" description="Helical" evidence="8">
    <location>
        <begin position="297"/>
        <end position="315"/>
    </location>
</feature>
<dbReference type="GO" id="GO:0015112">
    <property type="term" value="F:nitrate transmembrane transporter activity"/>
    <property type="evidence" value="ECO:0007669"/>
    <property type="project" value="UniProtKB-UniRule"/>
</dbReference>
<name>A0A9P6EWC8_9FUNG</name>
<keyword evidence="6 8" id="KW-0534">Nitrate assimilation</keyword>
<evidence type="ECO:0000256" key="1">
    <source>
        <dbReference type="ARBA" id="ARBA00004141"/>
    </source>
</evidence>
<dbReference type="EMBL" id="JAAAXW010000507">
    <property type="protein sequence ID" value="KAF9536931.1"/>
    <property type="molecule type" value="Genomic_DNA"/>
</dbReference>
<feature type="transmembrane region" description="Helical" evidence="8">
    <location>
        <begin position="126"/>
        <end position="146"/>
    </location>
</feature>
<protein>
    <recommendedName>
        <fullName evidence="8">Nitrate/nitrite transporter</fullName>
    </recommendedName>
</protein>
<dbReference type="InterPro" id="IPR020846">
    <property type="entry name" value="MFS_dom"/>
</dbReference>
<dbReference type="InterPro" id="IPR004737">
    <property type="entry name" value="NO3_transporter_NarK/NarU-like"/>
</dbReference>
<evidence type="ECO:0000256" key="6">
    <source>
        <dbReference type="ARBA" id="ARBA00023063"/>
    </source>
</evidence>
<evidence type="ECO:0000256" key="9">
    <source>
        <dbReference type="SAM" id="MobiDB-lite"/>
    </source>
</evidence>
<dbReference type="Pfam" id="PF07690">
    <property type="entry name" value="MFS_1"/>
    <property type="match status" value="1"/>
</dbReference>
<comment type="subcellular location">
    <subcellularLocation>
        <location evidence="8">Cell membrane</location>
        <topology evidence="8">Multi-pass membrane protein</topology>
    </subcellularLocation>
    <subcellularLocation>
        <location evidence="1">Membrane</location>
        <topology evidence="1">Multi-pass membrane protein</topology>
    </subcellularLocation>
</comment>
<feature type="compositionally biased region" description="Basic and acidic residues" evidence="9">
    <location>
        <begin position="224"/>
        <end position="242"/>
    </location>
</feature>
<keyword evidence="4 8" id="KW-0812">Transmembrane</keyword>
<feature type="transmembrane region" description="Helical" evidence="8">
    <location>
        <begin position="399"/>
        <end position="423"/>
    </location>
</feature>
<organism evidence="11 12">
    <name type="scientific">Mortierella hygrophila</name>
    <dbReference type="NCBI Taxonomy" id="979708"/>
    <lineage>
        <taxon>Eukaryota</taxon>
        <taxon>Fungi</taxon>
        <taxon>Fungi incertae sedis</taxon>
        <taxon>Mucoromycota</taxon>
        <taxon>Mortierellomycotina</taxon>
        <taxon>Mortierellomycetes</taxon>
        <taxon>Mortierellales</taxon>
        <taxon>Mortierellaceae</taxon>
        <taxon>Mortierella</taxon>
    </lineage>
</organism>
<dbReference type="CDD" id="cd17341">
    <property type="entry name" value="MFS_NRT2_like"/>
    <property type="match status" value="1"/>
</dbReference>
<evidence type="ECO:0000256" key="7">
    <source>
        <dbReference type="ARBA" id="ARBA00023136"/>
    </source>
</evidence>
<dbReference type="Gene3D" id="1.20.1250.20">
    <property type="entry name" value="MFS general substrate transporter like domains"/>
    <property type="match status" value="2"/>
</dbReference>
<feature type="transmembrane region" description="Helical" evidence="8">
    <location>
        <begin position="38"/>
        <end position="57"/>
    </location>
</feature>
<evidence type="ECO:0000256" key="5">
    <source>
        <dbReference type="ARBA" id="ARBA00022989"/>
    </source>
</evidence>
<dbReference type="NCBIfam" id="TIGR00886">
    <property type="entry name" value="2A0108"/>
    <property type="match status" value="1"/>
</dbReference>
<feature type="transmembrane region" description="Helical" evidence="8">
    <location>
        <begin position="371"/>
        <end position="393"/>
    </location>
</feature>
<gene>
    <name evidence="11" type="primary">NRT2</name>
    <name evidence="11" type="ORF">EC957_009347</name>
</gene>
<feature type="region of interest" description="Disordered" evidence="9">
    <location>
        <begin position="224"/>
        <end position="269"/>
    </location>
</feature>
<dbReference type="SUPFAM" id="SSF103473">
    <property type="entry name" value="MFS general substrate transporter"/>
    <property type="match status" value="1"/>
</dbReference>
<reference evidence="11" key="1">
    <citation type="journal article" date="2020" name="Fungal Divers.">
        <title>Resolving the Mortierellaceae phylogeny through synthesis of multi-gene phylogenetics and phylogenomics.</title>
        <authorList>
            <person name="Vandepol N."/>
            <person name="Liber J."/>
            <person name="Desiro A."/>
            <person name="Na H."/>
            <person name="Kennedy M."/>
            <person name="Barry K."/>
            <person name="Grigoriev I.V."/>
            <person name="Miller A.N."/>
            <person name="O'Donnell K."/>
            <person name="Stajich J.E."/>
            <person name="Bonito G."/>
        </authorList>
    </citation>
    <scope>NUCLEOTIDE SEQUENCE</scope>
    <source>
        <strain evidence="11">NRRL 2591</strain>
    </source>
</reference>
<keyword evidence="5 8" id="KW-1133">Transmembrane helix</keyword>
<feature type="transmembrane region" description="Helical" evidence="8">
    <location>
        <begin position="158"/>
        <end position="181"/>
    </location>
</feature>
<evidence type="ECO:0000313" key="12">
    <source>
        <dbReference type="Proteomes" id="UP000723463"/>
    </source>
</evidence>
<keyword evidence="12" id="KW-1185">Reference proteome</keyword>
<evidence type="ECO:0000256" key="2">
    <source>
        <dbReference type="ARBA" id="ARBA00008432"/>
    </source>
</evidence>
<keyword evidence="7 8" id="KW-0472">Membrane</keyword>
<feature type="transmembrane region" description="Helical" evidence="8">
    <location>
        <begin position="430"/>
        <end position="449"/>
    </location>
</feature>
<dbReference type="InterPro" id="IPR044772">
    <property type="entry name" value="NO3_transporter"/>
</dbReference>
<proteinExistence type="inferred from homology"/>
<feature type="domain" description="Major facilitator superfamily (MFS) profile" evidence="10">
    <location>
        <begin position="35"/>
        <end position="483"/>
    </location>
</feature>
<feature type="transmembrane region" description="Helical" evidence="8">
    <location>
        <begin position="101"/>
        <end position="120"/>
    </location>
</feature>
<comment type="caution">
    <text evidence="11">The sequence shown here is derived from an EMBL/GenBank/DDBJ whole genome shotgun (WGS) entry which is preliminary data.</text>
</comment>
<evidence type="ECO:0000256" key="8">
    <source>
        <dbReference type="RuleBase" id="RU366033"/>
    </source>
</evidence>
<dbReference type="InterPro" id="IPR036259">
    <property type="entry name" value="MFS_trans_sf"/>
</dbReference>
<dbReference type="AlphaFoldDB" id="A0A9P6EWC8"/>
<keyword evidence="8" id="KW-1003">Cell membrane</keyword>
<dbReference type="Proteomes" id="UP000723463">
    <property type="component" value="Unassembled WGS sequence"/>
</dbReference>
<comment type="similarity">
    <text evidence="2 8">Belongs to the major facilitator superfamily. Nitrate/nitrite porter (TC 2.A.1.8) family.</text>
</comment>
<dbReference type="PROSITE" id="PS50850">
    <property type="entry name" value="MFS"/>
    <property type="match status" value="1"/>
</dbReference>